<protein>
    <submittedName>
        <fullName evidence="2">Mannose-6-phosphate isomerase</fullName>
    </submittedName>
</protein>
<organism evidence="2">
    <name type="scientific">hydrothermal vent metagenome</name>
    <dbReference type="NCBI Taxonomy" id="652676"/>
    <lineage>
        <taxon>unclassified sequences</taxon>
        <taxon>metagenomes</taxon>
        <taxon>ecological metagenomes</taxon>
    </lineage>
</organism>
<dbReference type="GO" id="GO:0016853">
    <property type="term" value="F:isomerase activity"/>
    <property type="evidence" value="ECO:0007669"/>
    <property type="project" value="UniProtKB-KW"/>
</dbReference>
<dbReference type="InterPro" id="IPR014710">
    <property type="entry name" value="RmlC-like_jellyroll"/>
</dbReference>
<evidence type="ECO:0000259" key="1">
    <source>
        <dbReference type="Pfam" id="PF07883"/>
    </source>
</evidence>
<dbReference type="PANTHER" id="PTHR36114:SF4">
    <property type="entry name" value="CUPIN 2 CONSERVED BARREL DOMAIN-CONTAINING PROTEIN"/>
    <property type="match status" value="1"/>
</dbReference>
<dbReference type="EMBL" id="UOFI01000026">
    <property type="protein sequence ID" value="VAW62715.1"/>
    <property type="molecule type" value="Genomic_DNA"/>
</dbReference>
<dbReference type="Pfam" id="PF07883">
    <property type="entry name" value="Cupin_2"/>
    <property type="match status" value="1"/>
</dbReference>
<name>A0A3B0X378_9ZZZZ</name>
<feature type="domain" description="Cupin type-2" evidence="1">
    <location>
        <begin position="40"/>
        <end position="106"/>
    </location>
</feature>
<dbReference type="InterPro" id="IPR011051">
    <property type="entry name" value="RmlC_Cupin_sf"/>
</dbReference>
<dbReference type="PANTHER" id="PTHR36114">
    <property type="entry name" value="16.7 KDA PROTEIN IN WHIE LOCUS"/>
    <property type="match status" value="1"/>
</dbReference>
<sequence>MTIISHYKNISAYITQDNSEIRELMHPDTQGNKLQSLAEATVKPGGKTLLHRHIKSEELYYIVQGQGQMQLTDHFFTANPGDCICIPPGTAHRIENTGDDDLKILCCCSPAYSHEDTELLQLQ</sequence>
<evidence type="ECO:0000313" key="2">
    <source>
        <dbReference type="EMBL" id="VAW62715.1"/>
    </source>
</evidence>
<gene>
    <name evidence="2" type="ORF">MNBD_GAMMA09-2084</name>
</gene>
<dbReference type="AlphaFoldDB" id="A0A3B0X378"/>
<proteinExistence type="predicted"/>
<dbReference type="InterPro" id="IPR013096">
    <property type="entry name" value="Cupin_2"/>
</dbReference>
<accession>A0A3B0X378</accession>
<dbReference type="SUPFAM" id="SSF51182">
    <property type="entry name" value="RmlC-like cupins"/>
    <property type="match status" value="1"/>
</dbReference>
<keyword evidence="2" id="KW-0413">Isomerase</keyword>
<dbReference type="CDD" id="cd02214">
    <property type="entry name" value="cupin_MJ1618"/>
    <property type="match status" value="1"/>
</dbReference>
<reference evidence="2" key="1">
    <citation type="submission" date="2018-06" db="EMBL/GenBank/DDBJ databases">
        <authorList>
            <person name="Zhirakovskaya E."/>
        </authorList>
    </citation>
    <scope>NUCLEOTIDE SEQUENCE</scope>
</reference>
<dbReference type="Gene3D" id="2.60.120.10">
    <property type="entry name" value="Jelly Rolls"/>
    <property type="match status" value="1"/>
</dbReference>
<dbReference type="InterPro" id="IPR052044">
    <property type="entry name" value="PKS_Associated_Protein"/>
</dbReference>